<evidence type="ECO:0000313" key="2">
    <source>
        <dbReference type="EMBL" id="MEF3366144.1"/>
    </source>
</evidence>
<feature type="domain" description="ODP" evidence="1">
    <location>
        <begin position="29"/>
        <end position="166"/>
    </location>
</feature>
<comment type="caution">
    <text evidence="2">The sequence shown here is derived from an EMBL/GenBank/DDBJ whole genome shotgun (WGS) entry which is preliminary data.</text>
</comment>
<dbReference type="SUPFAM" id="SSF56281">
    <property type="entry name" value="Metallo-hydrolase/oxidoreductase"/>
    <property type="match status" value="1"/>
</dbReference>
<dbReference type="Pfam" id="PF19583">
    <property type="entry name" value="ODP"/>
    <property type="match status" value="1"/>
</dbReference>
<dbReference type="EMBL" id="JAZHYN010000013">
    <property type="protein sequence ID" value="MEF3366144.1"/>
    <property type="molecule type" value="Genomic_DNA"/>
</dbReference>
<dbReference type="InterPro" id="IPR045761">
    <property type="entry name" value="ODP_dom"/>
</dbReference>
<dbReference type="Gene3D" id="3.60.15.10">
    <property type="entry name" value="Ribonuclease Z/Hydroxyacylglutathione hydrolase-like"/>
    <property type="match status" value="1"/>
</dbReference>
<dbReference type="Proteomes" id="UP001350748">
    <property type="component" value="Unassembled WGS sequence"/>
</dbReference>
<evidence type="ECO:0000259" key="1">
    <source>
        <dbReference type="Pfam" id="PF19583"/>
    </source>
</evidence>
<sequence length="253" mass="27203">METKVDEIAEGVYRFSTFAPQIAPPAGFTFNQFLIDADEPLLFHCGPRALFPLVSKALGAIMPVERLRWISFGHVEADECGSMNLWLAAAPAAQVVHGQTACMVSLDDLADRAPRALADGEVLDIGGKRIRYIDTPHVPHAWESGLIFEETTRTLFCGDLFTQIGQGPAIVRESVLEAAIAAENAFQATALTPMTGPTIRMLGALEPRRLALMHGSSYEGDGAALLSQLADYYEASLAAKSQAAQGTNAIPKF</sequence>
<gene>
    <name evidence="2" type="ORF">V3H18_06290</name>
</gene>
<dbReference type="RefSeq" id="WP_332081121.1">
    <property type="nucleotide sequence ID" value="NZ_JAZHYN010000013.1"/>
</dbReference>
<protein>
    <submittedName>
        <fullName evidence="2">MBL fold metallo-hydrolase</fullName>
    </submittedName>
</protein>
<evidence type="ECO:0000313" key="3">
    <source>
        <dbReference type="Proteomes" id="UP001350748"/>
    </source>
</evidence>
<accession>A0ABU7XG63</accession>
<dbReference type="PANTHER" id="PTHR43717:SF1">
    <property type="entry name" value="ANAEROBIC NITRIC OXIDE REDUCTASE FLAVORUBREDOXIN"/>
    <property type="match status" value="1"/>
</dbReference>
<proteinExistence type="predicted"/>
<name>A0ABU7XG63_9HYPH</name>
<keyword evidence="3" id="KW-1185">Reference proteome</keyword>
<organism evidence="2 3">
    <name type="scientific">Methylocystis borbori</name>
    <dbReference type="NCBI Taxonomy" id="3118750"/>
    <lineage>
        <taxon>Bacteria</taxon>
        <taxon>Pseudomonadati</taxon>
        <taxon>Pseudomonadota</taxon>
        <taxon>Alphaproteobacteria</taxon>
        <taxon>Hyphomicrobiales</taxon>
        <taxon>Methylocystaceae</taxon>
        <taxon>Methylocystis</taxon>
    </lineage>
</organism>
<reference evidence="2 3" key="1">
    <citation type="submission" date="2024-02" db="EMBL/GenBank/DDBJ databases">
        <authorList>
            <person name="Grouzdev D."/>
        </authorList>
    </citation>
    <scope>NUCLEOTIDE SEQUENCE [LARGE SCALE GENOMIC DNA]</scope>
    <source>
        <strain evidence="2 3">9N</strain>
    </source>
</reference>
<dbReference type="PANTHER" id="PTHR43717">
    <property type="entry name" value="ANAEROBIC NITRIC OXIDE REDUCTASE FLAVORUBREDOXIN"/>
    <property type="match status" value="1"/>
</dbReference>
<dbReference type="InterPro" id="IPR036866">
    <property type="entry name" value="RibonucZ/Hydroxyglut_hydro"/>
</dbReference>